<accession>A0A9X8VJM2</accession>
<proteinExistence type="predicted"/>
<organism evidence="1">
    <name type="scientific">Serratia marcescens</name>
    <dbReference type="NCBI Taxonomy" id="615"/>
    <lineage>
        <taxon>Bacteria</taxon>
        <taxon>Pseudomonadati</taxon>
        <taxon>Pseudomonadota</taxon>
        <taxon>Gammaproteobacteria</taxon>
        <taxon>Enterobacterales</taxon>
        <taxon>Yersiniaceae</taxon>
        <taxon>Serratia</taxon>
    </lineage>
</organism>
<evidence type="ECO:0000313" key="1">
    <source>
        <dbReference type="EMBL" id="TFV13485.1"/>
    </source>
</evidence>
<dbReference type="AlphaFoldDB" id="A0A9X8VJM2"/>
<protein>
    <submittedName>
        <fullName evidence="1">Uncharacterized protein</fullName>
    </submittedName>
</protein>
<sequence length="84" mass="8943">MARSAASRYPESCPFQSRLMQNMNRLLAVLVVACAVLAMLHGLMHFGVRSAPRAIAVNEAPLGCEDEPELAGECNGNDETPADG</sequence>
<dbReference type="EMBL" id="SPSG01001121">
    <property type="protein sequence ID" value="TFV13485.1"/>
    <property type="molecule type" value="Genomic_DNA"/>
</dbReference>
<name>A0A9X8VJM2_SERMA</name>
<gene>
    <name evidence="1" type="ORF">E0L31_08990</name>
</gene>
<reference evidence="1" key="1">
    <citation type="submission" date="2019-03" db="EMBL/GenBank/DDBJ databases">
        <title>Serratia marcescens strain N2 draft genome.</title>
        <authorList>
            <person name="Yassin A."/>
            <person name="El-Kenawy N."/>
            <person name="Youssef N.H."/>
        </authorList>
    </citation>
    <scope>NUCLEOTIDE SEQUENCE [LARGE SCALE GENOMIC DNA]</scope>
    <source>
        <strain evidence="1">N2</strain>
    </source>
</reference>
<comment type="caution">
    <text evidence="1">The sequence shown here is derived from an EMBL/GenBank/DDBJ whole genome shotgun (WGS) entry which is preliminary data.</text>
</comment>